<name>A0A5E4WCV3_9BURK</name>
<evidence type="ECO:0000313" key="3">
    <source>
        <dbReference type="Proteomes" id="UP000382577"/>
    </source>
</evidence>
<evidence type="ECO:0000313" key="2">
    <source>
        <dbReference type="EMBL" id="VVE21609.1"/>
    </source>
</evidence>
<dbReference type="GO" id="GO:0015074">
    <property type="term" value="P:DNA integration"/>
    <property type="evidence" value="ECO:0007669"/>
    <property type="project" value="InterPro"/>
</dbReference>
<gene>
    <name evidence="2" type="ORF">PFI31113_03139</name>
</gene>
<organism evidence="2 3">
    <name type="scientific">Pandoraea fibrosis</name>
    <dbReference type="NCBI Taxonomy" id="1891094"/>
    <lineage>
        <taxon>Bacteria</taxon>
        <taxon>Pseudomonadati</taxon>
        <taxon>Pseudomonadota</taxon>
        <taxon>Betaproteobacteria</taxon>
        <taxon>Burkholderiales</taxon>
        <taxon>Burkholderiaceae</taxon>
        <taxon>Pandoraea</taxon>
    </lineage>
</organism>
<proteinExistence type="predicted"/>
<reference evidence="2 3" key="1">
    <citation type="submission" date="2019-08" db="EMBL/GenBank/DDBJ databases">
        <authorList>
            <person name="Peeters C."/>
        </authorList>
    </citation>
    <scope>NUCLEOTIDE SEQUENCE [LARGE SCALE GENOMIC DNA]</scope>
    <source>
        <strain evidence="2 3">LMG 31113</strain>
    </source>
</reference>
<sequence>MERFFKTLKVEQTSRYRYETRAHARLDVMDWIESFYNRQRIDSSIGYRTQSDYEVMLHAA</sequence>
<dbReference type="InterPro" id="IPR050900">
    <property type="entry name" value="Transposase_IS3/IS150/IS904"/>
</dbReference>
<evidence type="ECO:0000259" key="1">
    <source>
        <dbReference type="Pfam" id="PF13333"/>
    </source>
</evidence>
<dbReference type="Proteomes" id="UP000382577">
    <property type="component" value="Unassembled WGS sequence"/>
</dbReference>
<dbReference type="AlphaFoldDB" id="A0A5E4WCV3"/>
<dbReference type="Pfam" id="PF13333">
    <property type="entry name" value="rve_2"/>
    <property type="match status" value="1"/>
</dbReference>
<dbReference type="PANTHER" id="PTHR46889:SF4">
    <property type="entry name" value="TRANSPOSASE INSO FOR INSERTION SEQUENCE ELEMENT IS911B-RELATED"/>
    <property type="match status" value="1"/>
</dbReference>
<dbReference type="EMBL" id="CABPRW010000007">
    <property type="protein sequence ID" value="VVE21609.1"/>
    <property type="molecule type" value="Genomic_DNA"/>
</dbReference>
<feature type="domain" description="Integrase catalytic" evidence="1">
    <location>
        <begin position="2"/>
        <end position="51"/>
    </location>
</feature>
<protein>
    <submittedName>
        <fullName evidence="2">Integrase</fullName>
    </submittedName>
</protein>
<dbReference type="PANTHER" id="PTHR46889">
    <property type="entry name" value="TRANSPOSASE INSF FOR INSERTION SEQUENCE IS3B-RELATED"/>
    <property type="match status" value="1"/>
</dbReference>
<dbReference type="InterPro" id="IPR001584">
    <property type="entry name" value="Integrase_cat-core"/>
</dbReference>
<accession>A0A5E4WCV3</accession>